<proteinExistence type="predicted"/>
<keyword evidence="1" id="KW-0812">Transmembrane</keyword>
<protein>
    <recommendedName>
        <fullName evidence="4">DUF4190 domain-containing protein</fullName>
    </recommendedName>
</protein>
<name>A0ABN1VD19_9MICO</name>
<dbReference type="RefSeq" id="WP_343922274.1">
    <property type="nucleotide sequence ID" value="NZ_BAAAKW010000003.1"/>
</dbReference>
<sequence>MALHVNEATLTSPKSHHSQGRHPAIFGGIPIQLIITAQAVTILAVPLIGVVMVVLGRHKDRGNLRIGLPQLILSLLGLAFLVFLAVMYAIRIFG</sequence>
<dbReference type="EMBL" id="BAAAKW010000003">
    <property type="protein sequence ID" value="GAA1206116.1"/>
    <property type="molecule type" value="Genomic_DNA"/>
</dbReference>
<feature type="transmembrane region" description="Helical" evidence="1">
    <location>
        <begin position="67"/>
        <end position="90"/>
    </location>
</feature>
<reference evidence="2 3" key="1">
    <citation type="journal article" date="2019" name="Int. J. Syst. Evol. Microbiol.">
        <title>The Global Catalogue of Microorganisms (GCM) 10K type strain sequencing project: providing services to taxonomists for standard genome sequencing and annotation.</title>
        <authorList>
            <consortium name="The Broad Institute Genomics Platform"/>
            <consortium name="The Broad Institute Genome Sequencing Center for Infectious Disease"/>
            <person name="Wu L."/>
            <person name="Ma J."/>
        </authorList>
    </citation>
    <scope>NUCLEOTIDE SEQUENCE [LARGE SCALE GENOMIC DNA]</scope>
    <source>
        <strain evidence="2 3">JCM 12762</strain>
    </source>
</reference>
<comment type="caution">
    <text evidence="2">The sequence shown here is derived from an EMBL/GenBank/DDBJ whole genome shotgun (WGS) entry which is preliminary data.</text>
</comment>
<evidence type="ECO:0000313" key="2">
    <source>
        <dbReference type="EMBL" id="GAA1206116.1"/>
    </source>
</evidence>
<organism evidence="2 3">
    <name type="scientific">Rhodoglobus aureus</name>
    <dbReference type="NCBI Taxonomy" id="191497"/>
    <lineage>
        <taxon>Bacteria</taxon>
        <taxon>Bacillati</taxon>
        <taxon>Actinomycetota</taxon>
        <taxon>Actinomycetes</taxon>
        <taxon>Micrococcales</taxon>
        <taxon>Microbacteriaceae</taxon>
        <taxon>Rhodoglobus</taxon>
    </lineage>
</organism>
<evidence type="ECO:0000256" key="1">
    <source>
        <dbReference type="SAM" id="Phobius"/>
    </source>
</evidence>
<evidence type="ECO:0000313" key="3">
    <source>
        <dbReference type="Proteomes" id="UP001500943"/>
    </source>
</evidence>
<gene>
    <name evidence="2" type="ORF">GCM10009655_01410</name>
</gene>
<keyword evidence="1" id="KW-1133">Transmembrane helix</keyword>
<dbReference type="Proteomes" id="UP001500943">
    <property type="component" value="Unassembled WGS sequence"/>
</dbReference>
<feature type="transmembrane region" description="Helical" evidence="1">
    <location>
        <begin position="31"/>
        <end position="55"/>
    </location>
</feature>
<evidence type="ECO:0008006" key="4">
    <source>
        <dbReference type="Google" id="ProtNLM"/>
    </source>
</evidence>
<accession>A0ABN1VD19</accession>
<keyword evidence="1" id="KW-0472">Membrane</keyword>
<keyword evidence="3" id="KW-1185">Reference proteome</keyword>